<dbReference type="OrthoDB" id="9942514at2"/>
<sequence>MKILKRCFNISIVIICIIGFNQIPIFSQEEITRPNTFVSVCTDTITLFDTAYISHDEHSLVLKPDSGIIETAYRDTSSVLQLIEISPDNKWAIIISMPAEIDDGRMETTYQLIDLCNRKMVNDELKTVVKDFVPGNDMFFLSESTRIYLIYYSSYFDYYGIELISERGQTVP</sequence>
<dbReference type="Proteomes" id="UP000191055">
    <property type="component" value="Unassembled WGS sequence"/>
</dbReference>
<keyword evidence="3" id="KW-1185">Reference proteome</keyword>
<dbReference type="RefSeq" id="WP_079557014.1">
    <property type="nucleotide sequence ID" value="NZ_CP021904.1"/>
</dbReference>
<gene>
    <name evidence="2" type="ORF">SAMN03080601_01237</name>
</gene>
<dbReference type="AlphaFoldDB" id="A0A1T5E8P0"/>
<protein>
    <submittedName>
        <fullName evidence="2">Uncharacterized protein</fullName>
    </submittedName>
</protein>
<proteinExistence type="predicted"/>
<evidence type="ECO:0000313" key="2">
    <source>
        <dbReference type="EMBL" id="SKB80251.1"/>
    </source>
</evidence>
<reference evidence="2 3" key="1">
    <citation type="submission" date="2017-02" db="EMBL/GenBank/DDBJ databases">
        <authorList>
            <person name="Peterson S.W."/>
        </authorList>
    </citation>
    <scope>NUCLEOTIDE SEQUENCE [LARGE SCALE GENOMIC DNA]</scope>
    <source>
        <strain evidence="2 3">DSM 24412</strain>
    </source>
</reference>
<evidence type="ECO:0000256" key="1">
    <source>
        <dbReference type="SAM" id="Phobius"/>
    </source>
</evidence>
<keyword evidence="1" id="KW-0812">Transmembrane</keyword>
<dbReference type="STRING" id="889453.SAMN03080601_01237"/>
<dbReference type="EMBL" id="FUYV01000005">
    <property type="protein sequence ID" value="SKB80251.1"/>
    <property type="molecule type" value="Genomic_DNA"/>
</dbReference>
<keyword evidence="1" id="KW-1133">Transmembrane helix</keyword>
<dbReference type="KEGG" id="asx:CDL62_07970"/>
<evidence type="ECO:0000313" key="3">
    <source>
        <dbReference type="Proteomes" id="UP000191055"/>
    </source>
</evidence>
<name>A0A1T5E8P0_9BACT</name>
<feature type="transmembrane region" description="Helical" evidence="1">
    <location>
        <begin position="7"/>
        <end position="26"/>
    </location>
</feature>
<organism evidence="2 3">
    <name type="scientific">Alkalitalea saponilacus</name>
    <dbReference type="NCBI Taxonomy" id="889453"/>
    <lineage>
        <taxon>Bacteria</taxon>
        <taxon>Pseudomonadati</taxon>
        <taxon>Bacteroidota</taxon>
        <taxon>Bacteroidia</taxon>
        <taxon>Marinilabiliales</taxon>
        <taxon>Marinilabiliaceae</taxon>
        <taxon>Alkalitalea</taxon>
    </lineage>
</organism>
<accession>A0A1T5E8P0</accession>
<keyword evidence="1" id="KW-0472">Membrane</keyword>